<feature type="compositionally biased region" description="Acidic residues" evidence="1">
    <location>
        <begin position="174"/>
        <end position="190"/>
    </location>
</feature>
<keyword evidence="5" id="KW-1185">Reference proteome</keyword>
<feature type="transmembrane region" description="Helical" evidence="2">
    <location>
        <begin position="320"/>
        <end position="347"/>
    </location>
</feature>
<accession>A0AAW1N5H3</accession>
<protein>
    <submittedName>
        <fullName evidence="4">Uncharacterized protein</fullName>
    </submittedName>
</protein>
<feature type="compositionally biased region" description="Low complexity" evidence="1">
    <location>
        <begin position="139"/>
        <end position="151"/>
    </location>
</feature>
<keyword evidence="2" id="KW-0472">Membrane</keyword>
<evidence type="ECO:0000256" key="2">
    <source>
        <dbReference type="SAM" id="Phobius"/>
    </source>
</evidence>
<comment type="caution">
    <text evidence="4">The sequence shown here is derived from an EMBL/GenBank/DDBJ whole genome shotgun (WGS) entry which is preliminary data.</text>
</comment>
<sequence>MRRALYFVLAVFATCSPSAFADLEIYPGINLEDQQHEQSDDNYASSLYRQRRWHEKYNWPRLQKEYFGDGQVQPKFNARIAEEYRKIRNMLNKQSTELKQRIHNSMNDFAMPDDRDIDEDEDFRVNSNRDSRYLPNDNQQPPQQQQQTQQQHVLDDVRPYPAQDGSDFSFREGEDGEDDEGGEMIDNMPDEDNVDVMRVAGTNYNAEEIYGDLDGYRSGGLYDAKLADPTHFAYSPPDPRFYEDLVRPEGMVQRDTHERVPGEVISGTHRPQQNVQRKPDVNRISYTGAYQEIMDDPRERTDNGVKVVAVRPNSSDTDTAGVYIIAVVAGISAAATVGLIAFAIGWYK</sequence>
<evidence type="ECO:0000256" key="3">
    <source>
        <dbReference type="SAM" id="SignalP"/>
    </source>
</evidence>
<name>A0AAW1N5H3_POPJA</name>
<dbReference type="AlphaFoldDB" id="A0AAW1N5H3"/>
<reference evidence="4 5" key="1">
    <citation type="journal article" date="2024" name="BMC Genomics">
        <title>De novo assembly and annotation of Popillia japonica's genome with initial clues to its potential as an invasive pest.</title>
        <authorList>
            <person name="Cucini C."/>
            <person name="Boschi S."/>
            <person name="Funari R."/>
            <person name="Cardaioli E."/>
            <person name="Iannotti N."/>
            <person name="Marturano G."/>
            <person name="Paoli F."/>
            <person name="Bruttini M."/>
            <person name="Carapelli A."/>
            <person name="Frati F."/>
            <person name="Nardi F."/>
        </authorList>
    </citation>
    <scope>NUCLEOTIDE SEQUENCE [LARGE SCALE GENOMIC DNA]</scope>
    <source>
        <strain evidence="4">DMR45628</strain>
    </source>
</reference>
<feature type="signal peptide" evidence="3">
    <location>
        <begin position="1"/>
        <end position="21"/>
    </location>
</feature>
<gene>
    <name evidence="4" type="ORF">QE152_g1846</name>
</gene>
<dbReference type="Proteomes" id="UP001458880">
    <property type="component" value="Unassembled WGS sequence"/>
</dbReference>
<evidence type="ECO:0000313" key="4">
    <source>
        <dbReference type="EMBL" id="KAK9753678.1"/>
    </source>
</evidence>
<keyword evidence="2" id="KW-1133">Transmembrane helix</keyword>
<keyword evidence="2" id="KW-0812">Transmembrane</keyword>
<evidence type="ECO:0000313" key="5">
    <source>
        <dbReference type="Proteomes" id="UP001458880"/>
    </source>
</evidence>
<proteinExistence type="predicted"/>
<evidence type="ECO:0000256" key="1">
    <source>
        <dbReference type="SAM" id="MobiDB-lite"/>
    </source>
</evidence>
<dbReference type="EMBL" id="JASPKY010000011">
    <property type="protein sequence ID" value="KAK9753678.1"/>
    <property type="molecule type" value="Genomic_DNA"/>
</dbReference>
<feature type="region of interest" description="Disordered" evidence="1">
    <location>
        <begin position="127"/>
        <end position="190"/>
    </location>
</feature>
<keyword evidence="3" id="KW-0732">Signal</keyword>
<feature type="chain" id="PRO_5043867212" evidence="3">
    <location>
        <begin position="22"/>
        <end position="348"/>
    </location>
</feature>
<organism evidence="4 5">
    <name type="scientific">Popillia japonica</name>
    <name type="common">Japanese beetle</name>
    <dbReference type="NCBI Taxonomy" id="7064"/>
    <lineage>
        <taxon>Eukaryota</taxon>
        <taxon>Metazoa</taxon>
        <taxon>Ecdysozoa</taxon>
        <taxon>Arthropoda</taxon>
        <taxon>Hexapoda</taxon>
        <taxon>Insecta</taxon>
        <taxon>Pterygota</taxon>
        <taxon>Neoptera</taxon>
        <taxon>Endopterygota</taxon>
        <taxon>Coleoptera</taxon>
        <taxon>Polyphaga</taxon>
        <taxon>Scarabaeiformia</taxon>
        <taxon>Scarabaeidae</taxon>
        <taxon>Rutelinae</taxon>
        <taxon>Popillia</taxon>
    </lineage>
</organism>